<sequence length="289" mass="31278">MWLGLMVLLDGQALANLREKELCQEVEKLHSRVRPALAVILVGQDVASVLYVNMKAKACKRVGVVCILQILDEQTTQEALLQIIEEHNQNLEIHGILVQLPLPKHIDTRRIIEAINPRKDVDGFHPLNVGRVYSNSLNAGFLPATAMGAVELLKHYEIEIKGKDVVIIGASNIVGRPLASLMLNAGASVSICHVLTKDLSLYTKRADIICVGVGKPRLLQTNMVKRGVVVVDIGINKEGGKVVGDADFEGLKDKVSYITPVPKGVGPMTIVCLLQNTILAAKEQVGVGA</sequence>
<dbReference type="GO" id="GO:0004488">
    <property type="term" value="F:methylenetetrahydrofolate dehydrogenase (NADP+) activity"/>
    <property type="evidence" value="ECO:0007669"/>
    <property type="project" value="UniProtKB-UniRule"/>
</dbReference>
<evidence type="ECO:0000256" key="6">
    <source>
        <dbReference type="ARBA" id="ARBA00022801"/>
    </source>
</evidence>
<evidence type="ECO:0000256" key="1">
    <source>
        <dbReference type="ARBA" id="ARBA00004777"/>
    </source>
</evidence>
<evidence type="ECO:0000256" key="3">
    <source>
        <dbReference type="ARBA" id="ARBA00022563"/>
    </source>
</evidence>
<evidence type="ECO:0000313" key="15">
    <source>
        <dbReference type="EMBL" id="EFX41858.1"/>
    </source>
</evidence>
<dbReference type="GO" id="GO:0006164">
    <property type="term" value="P:purine nucleotide biosynthetic process"/>
    <property type="evidence" value="ECO:0007669"/>
    <property type="project" value="UniProtKB-KW"/>
</dbReference>
<evidence type="ECO:0000313" key="16">
    <source>
        <dbReference type="Proteomes" id="UP000054093"/>
    </source>
</evidence>
<comment type="caution">
    <text evidence="15">The sequence shown here is derived from an EMBL/GenBank/DDBJ whole genome shotgun (WGS) entry which is preliminary data.</text>
</comment>
<evidence type="ECO:0000256" key="12">
    <source>
        <dbReference type="HAMAP-Rule" id="MF_01576"/>
    </source>
</evidence>
<evidence type="ECO:0000256" key="4">
    <source>
        <dbReference type="ARBA" id="ARBA00022605"/>
    </source>
</evidence>
<dbReference type="FunFam" id="3.40.50.10860:FF:000005">
    <property type="entry name" value="C-1-tetrahydrofolate synthase, cytoplasmic, putative"/>
    <property type="match status" value="1"/>
</dbReference>
<comment type="subunit">
    <text evidence="2 12">Homodimer.</text>
</comment>
<keyword evidence="6 12" id="KW-0378">Hydrolase</keyword>
<dbReference type="EC" id="1.5.1.5" evidence="12"/>
<comment type="similarity">
    <text evidence="12">Belongs to the tetrahydrofolate dehydrogenase/cyclohydrolase family.</text>
</comment>
<evidence type="ECO:0000256" key="9">
    <source>
        <dbReference type="ARBA" id="ARBA00023102"/>
    </source>
</evidence>
<dbReference type="UniPathway" id="UPA00193"/>
<reference evidence="15 16" key="1">
    <citation type="journal article" date="2011" name="Vet. Res.">
        <title>Genome sequence of Helicobacter suis supports its role in gastric pathology.</title>
        <authorList>
            <person name="Vermoote M."/>
            <person name="Vandekerckhove T.T."/>
            <person name="Flahou B."/>
            <person name="Pasmans F."/>
            <person name="Smet A."/>
            <person name="De Groote D."/>
            <person name="Van Criekinge W."/>
            <person name="Ducatelle R."/>
            <person name="Haesebrouck F."/>
        </authorList>
    </citation>
    <scope>NUCLEOTIDE SEQUENCE [LARGE SCALE GENOMIC DNA]</scope>
    <source>
        <strain evidence="15 16">HS5</strain>
    </source>
</reference>
<feature type="binding site" evidence="12">
    <location>
        <position position="235"/>
    </location>
    <ligand>
        <name>NADP(+)</name>
        <dbReference type="ChEBI" id="CHEBI:58349"/>
    </ligand>
</feature>
<dbReference type="InterPro" id="IPR000672">
    <property type="entry name" value="THF_DH/CycHdrlase"/>
</dbReference>
<comment type="caution">
    <text evidence="12">Lacks conserved residue(s) required for the propagation of feature annotation.</text>
</comment>
<evidence type="ECO:0000259" key="13">
    <source>
        <dbReference type="Pfam" id="PF00763"/>
    </source>
</evidence>
<comment type="catalytic activity">
    <reaction evidence="12">
        <text>(6R)-5,10-methylene-5,6,7,8-tetrahydrofolate + NADP(+) = (6R)-5,10-methenyltetrahydrofolate + NADPH</text>
        <dbReference type="Rhea" id="RHEA:22812"/>
        <dbReference type="ChEBI" id="CHEBI:15636"/>
        <dbReference type="ChEBI" id="CHEBI:57455"/>
        <dbReference type="ChEBI" id="CHEBI:57783"/>
        <dbReference type="ChEBI" id="CHEBI:58349"/>
        <dbReference type="EC" id="1.5.1.5"/>
    </reaction>
</comment>
<dbReference type="GO" id="GO:0009086">
    <property type="term" value="P:methionine biosynthetic process"/>
    <property type="evidence" value="ECO:0007669"/>
    <property type="project" value="UniProtKB-KW"/>
</dbReference>
<organism evidence="15 16">
    <name type="scientific">Helicobacter suis HS5</name>
    <dbReference type="NCBI Taxonomy" id="710394"/>
    <lineage>
        <taxon>Bacteria</taxon>
        <taxon>Pseudomonadati</taxon>
        <taxon>Campylobacterota</taxon>
        <taxon>Epsilonproteobacteria</taxon>
        <taxon>Campylobacterales</taxon>
        <taxon>Helicobacteraceae</taxon>
        <taxon>Helicobacter</taxon>
    </lineage>
</organism>
<feature type="domain" description="Tetrahydrofolate dehydrogenase/cyclohydrolase catalytic" evidence="13">
    <location>
        <begin position="9"/>
        <end position="122"/>
    </location>
</feature>
<dbReference type="CDD" id="cd01080">
    <property type="entry name" value="NAD_bind_m-THF_DH_Cyclohyd"/>
    <property type="match status" value="1"/>
</dbReference>
<keyword evidence="4 12" id="KW-0028">Amino-acid biosynthesis</keyword>
<feature type="domain" description="Tetrahydrofolate dehydrogenase/cyclohydrolase NAD(P)-binding" evidence="14">
    <location>
        <begin position="143"/>
        <end position="284"/>
    </location>
</feature>
<comment type="pathway">
    <text evidence="1 12">One-carbon metabolism; tetrahydrofolate interconversion.</text>
</comment>
<dbReference type="Pfam" id="PF00763">
    <property type="entry name" value="THF_DHG_CYH"/>
    <property type="match status" value="1"/>
</dbReference>
<dbReference type="GO" id="GO:0004477">
    <property type="term" value="F:methenyltetrahydrofolate cyclohydrolase activity"/>
    <property type="evidence" value="ECO:0007669"/>
    <property type="project" value="UniProtKB-UniRule"/>
</dbReference>
<keyword evidence="7 12" id="KW-0521">NADP</keyword>
<evidence type="ECO:0000256" key="8">
    <source>
        <dbReference type="ARBA" id="ARBA00023002"/>
    </source>
</evidence>
<dbReference type="GO" id="GO:0035999">
    <property type="term" value="P:tetrahydrofolate interconversion"/>
    <property type="evidence" value="ECO:0007669"/>
    <property type="project" value="UniProtKB-UniRule"/>
</dbReference>
<dbReference type="InterPro" id="IPR020630">
    <property type="entry name" value="THF_DH/CycHdrlase_cat_dom"/>
</dbReference>
<feature type="binding site" evidence="12">
    <location>
        <begin position="169"/>
        <end position="171"/>
    </location>
    <ligand>
        <name>NADP(+)</name>
        <dbReference type="ChEBI" id="CHEBI:58349"/>
    </ligand>
</feature>
<evidence type="ECO:0000256" key="5">
    <source>
        <dbReference type="ARBA" id="ARBA00022755"/>
    </source>
</evidence>
<dbReference type="GO" id="GO:0005829">
    <property type="term" value="C:cytosol"/>
    <property type="evidence" value="ECO:0007669"/>
    <property type="project" value="TreeGrafter"/>
</dbReference>
<dbReference type="SUPFAM" id="SSF51735">
    <property type="entry name" value="NAD(P)-binding Rossmann-fold domains"/>
    <property type="match status" value="1"/>
</dbReference>
<gene>
    <name evidence="12 15" type="primary">folD</name>
    <name evidence="15" type="ORF">HSUHS5_0698</name>
</gene>
<dbReference type="SUPFAM" id="SSF53223">
    <property type="entry name" value="Aminoacid dehydrogenase-like, N-terminal domain"/>
    <property type="match status" value="1"/>
</dbReference>
<accession>E7G405</accession>
<name>E7G405_9HELI</name>
<dbReference type="InterPro" id="IPR046346">
    <property type="entry name" value="Aminoacid_DH-like_N_sf"/>
</dbReference>
<comment type="catalytic activity">
    <reaction evidence="12">
        <text>(6R)-5,10-methenyltetrahydrofolate + H2O = (6R)-10-formyltetrahydrofolate + H(+)</text>
        <dbReference type="Rhea" id="RHEA:23700"/>
        <dbReference type="ChEBI" id="CHEBI:15377"/>
        <dbReference type="ChEBI" id="CHEBI:15378"/>
        <dbReference type="ChEBI" id="CHEBI:57455"/>
        <dbReference type="ChEBI" id="CHEBI:195366"/>
        <dbReference type="EC" id="3.5.4.9"/>
    </reaction>
</comment>
<evidence type="ECO:0000256" key="11">
    <source>
        <dbReference type="ARBA" id="ARBA00023268"/>
    </source>
</evidence>
<dbReference type="InterPro" id="IPR020631">
    <property type="entry name" value="THF_DH/CycHdrlase_NAD-bd_dom"/>
</dbReference>
<keyword evidence="5 12" id="KW-0658">Purine biosynthesis</keyword>
<comment type="function">
    <text evidence="12">Catalyzes the oxidation of 5,10-methylenetetrahydrofolate to 5,10-methenyltetrahydrofolate and then the hydrolysis of 5,10-methenyltetrahydrofolate to 10-formyltetrahydrofolate.</text>
</comment>
<keyword evidence="11 12" id="KW-0511">Multifunctional enzyme</keyword>
<dbReference type="PRINTS" id="PR00085">
    <property type="entry name" value="THFDHDRGNASE"/>
</dbReference>
<evidence type="ECO:0000259" key="14">
    <source>
        <dbReference type="Pfam" id="PF02882"/>
    </source>
</evidence>
<dbReference type="AlphaFoldDB" id="E7G405"/>
<proteinExistence type="inferred from homology"/>
<protein>
    <recommendedName>
        <fullName evidence="12">Bifunctional protein FolD</fullName>
    </recommendedName>
    <domain>
        <recommendedName>
            <fullName evidence="12">Methylenetetrahydrofolate dehydrogenase</fullName>
            <ecNumber evidence="12">1.5.1.5</ecNumber>
        </recommendedName>
    </domain>
    <domain>
        <recommendedName>
            <fullName evidence="12">Methenyltetrahydrofolate cyclohydrolase</fullName>
            <ecNumber evidence="12">3.5.4.9</ecNumber>
        </recommendedName>
    </domain>
</protein>
<dbReference type="PANTHER" id="PTHR48099:SF5">
    <property type="entry name" value="C-1-TETRAHYDROFOLATE SYNTHASE, CYTOPLASMIC"/>
    <property type="match status" value="1"/>
</dbReference>
<dbReference type="EC" id="3.5.4.9" evidence="12"/>
<dbReference type="EMBL" id="ADHO01000119">
    <property type="protein sequence ID" value="EFX41858.1"/>
    <property type="molecule type" value="Genomic_DNA"/>
</dbReference>
<keyword evidence="8 12" id="KW-0560">Oxidoreductase</keyword>
<dbReference type="HAMAP" id="MF_01576">
    <property type="entry name" value="THF_DHG_CYH"/>
    <property type="match status" value="1"/>
</dbReference>
<dbReference type="GO" id="GO:0000105">
    <property type="term" value="P:L-histidine biosynthetic process"/>
    <property type="evidence" value="ECO:0007669"/>
    <property type="project" value="UniProtKB-KW"/>
</dbReference>
<keyword evidence="9 12" id="KW-0368">Histidine biosynthesis</keyword>
<evidence type="ECO:0000256" key="10">
    <source>
        <dbReference type="ARBA" id="ARBA00023167"/>
    </source>
</evidence>
<evidence type="ECO:0000256" key="2">
    <source>
        <dbReference type="ARBA" id="ARBA00011738"/>
    </source>
</evidence>
<dbReference type="InterPro" id="IPR020867">
    <property type="entry name" value="THF_DH/CycHdrlase_CS"/>
</dbReference>
<keyword evidence="10 12" id="KW-0486">Methionine biosynthesis</keyword>
<dbReference type="PROSITE" id="PS00767">
    <property type="entry name" value="THF_DHG_CYH_2"/>
    <property type="match status" value="1"/>
</dbReference>
<dbReference type="Gene3D" id="3.40.50.10860">
    <property type="entry name" value="Leucine Dehydrogenase, chain A, domain 1"/>
    <property type="match status" value="1"/>
</dbReference>
<dbReference type="PANTHER" id="PTHR48099">
    <property type="entry name" value="C-1-TETRAHYDROFOLATE SYNTHASE, CYTOPLASMIC-RELATED"/>
    <property type="match status" value="1"/>
</dbReference>
<dbReference type="FunFam" id="3.40.50.720:FF:000094">
    <property type="entry name" value="Bifunctional protein FolD"/>
    <property type="match status" value="1"/>
</dbReference>
<dbReference type="Gene3D" id="3.40.50.720">
    <property type="entry name" value="NAD(P)-binding Rossmann-like Domain"/>
    <property type="match status" value="1"/>
</dbReference>
<evidence type="ECO:0000256" key="7">
    <source>
        <dbReference type="ARBA" id="ARBA00022857"/>
    </source>
</evidence>
<dbReference type="Pfam" id="PF02882">
    <property type="entry name" value="THF_DHG_CYH_C"/>
    <property type="match status" value="1"/>
</dbReference>
<dbReference type="InterPro" id="IPR036291">
    <property type="entry name" value="NAD(P)-bd_dom_sf"/>
</dbReference>
<dbReference type="Proteomes" id="UP000054093">
    <property type="component" value="Unassembled WGS sequence"/>
</dbReference>
<keyword evidence="3 12" id="KW-0554">One-carbon metabolism</keyword>